<dbReference type="Proteomes" id="UP000591844">
    <property type="component" value="Unassembled WGS sequence"/>
</dbReference>
<comment type="caution">
    <text evidence="7">The sequence shown here is derived from an EMBL/GenBank/DDBJ whole genome shotgun (WGS) entry which is preliminary data.</text>
</comment>
<evidence type="ECO:0000256" key="5">
    <source>
        <dbReference type="ARBA" id="ARBA00022842"/>
    </source>
</evidence>
<dbReference type="InterPro" id="IPR036412">
    <property type="entry name" value="HAD-like_sf"/>
</dbReference>
<accession>A0A7X5TGL9</accession>
<dbReference type="NCBIfam" id="NF008087">
    <property type="entry name" value="PRK10826.1"/>
    <property type="match status" value="1"/>
</dbReference>
<dbReference type="SFLD" id="SFLDS00003">
    <property type="entry name" value="Haloacid_Dehalogenase"/>
    <property type="match status" value="1"/>
</dbReference>
<evidence type="ECO:0000313" key="7">
    <source>
        <dbReference type="EMBL" id="NHB91294.1"/>
    </source>
</evidence>
<proteinExistence type="inferred from homology"/>
<organism evidence="7 8">
    <name type="scientific">Photorhabdus cinerea</name>
    <dbReference type="NCBI Taxonomy" id="471575"/>
    <lineage>
        <taxon>Bacteria</taxon>
        <taxon>Pseudomonadati</taxon>
        <taxon>Pseudomonadota</taxon>
        <taxon>Gammaproteobacteria</taxon>
        <taxon>Enterobacterales</taxon>
        <taxon>Morganellaceae</taxon>
        <taxon>Photorhabdus</taxon>
    </lineage>
</organism>
<dbReference type="NCBIfam" id="TIGR01509">
    <property type="entry name" value="HAD-SF-IA-v3"/>
    <property type="match status" value="1"/>
</dbReference>
<comment type="similarity">
    <text evidence="2">Belongs to the HAD-like hydrolase superfamily. CbbY/CbbZ/Gph/YieH family.</text>
</comment>
<dbReference type="RefSeq" id="WP_166302530.1">
    <property type="nucleotide sequence ID" value="NZ_CAWPIB010000003.1"/>
</dbReference>
<dbReference type="AlphaFoldDB" id="A0A7X5TGL9"/>
<evidence type="ECO:0000256" key="1">
    <source>
        <dbReference type="ARBA" id="ARBA00001946"/>
    </source>
</evidence>
<dbReference type="Gene3D" id="1.10.150.240">
    <property type="entry name" value="Putative phosphatase, domain 2"/>
    <property type="match status" value="1"/>
</dbReference>
<dbReference type="PANTHER" id="PTHR46193:SF18">
    <property type="entry name" value="HEXITOL PHOSPHATASE B"/>
    <property type="match status" value="1"/>
</dbReference>
<dbReference type="PRINTS" id="PR00413">
    <property type="entry name" value="HADHALOGNASE"/>
</dbReference>
<dbReference type="SUPFAM" id="SSF56784">
    <property type="entry name" value="HAD-like"/>
    <property type="match status" value="1"/>
</dbReference>
<dbReference type="FunFam" id="3.40.50.1000:FF:000036">
    <property type="entry name" value="HAD family hydrolase"/>
    <property type="match status" value="1"/>
</dbReference>
<comment type="cofactor">
    <cofactor evidence="1">
        <name>Mg(2+)</name>
        <dbReference type="ChEBI" id="CHEBI:18420"/>
    </cofactor>
</comment>
<dbReference type="SFLD" id="SFLDG01135">
    <property type="entry name" value="C1.5.6:_HAD__Beta-PGM__Phospha"/>
    <property type="match status" value="1"/>
</dbReference>
<dbReference type="GO" id="GO:0016787">
    <property type="term" value="F:hydrolase activity"/>
    <property type="evidence" value="ECO:0007669"/>
    <property type="project" value="UniProtKB-KW"/>
</dbReference>
<evidence type="ECO:0000256" key="4">
    <source>
        <dbReference type="ARBA" id="ARBA00022801"/>
    </source>
</evidence>
<dbReference type="InterPro" id="IPR006439">
    <property type="entry name" value="HAD-SF_hydro_IA"/>
</dbReference>
<gene>
    <name evidence="7" type="ORF">C5469_03760</name>
</gene>
<keyword evidence="6" id="KW-0119">Carbohydrate metabolism</keyword>
<evidence type="ECO:0000313" key="8">
    <source>
        <dbReference type="Proteomes" id="UP000591844"/>
    </source>
</evidence>
<protein>
    <submittedName>
        <fullName evidence="7">Hexitol phosphatase HxpB</fullName>
    </submittedName>
</protein>
<dbReference type="InterPro" id="IPR041492">
    <property type="entry name" value="HAD_2"/>
</dbReference>
<dbReference type="InterPro" id="IPR023198">
    <property type="entry name" value="PGP-like_dom2"/>
</dbReference>
<keyword evidence="4" id="KW-0378">Hydrolase</keyword>
<dbReference type="InterPro" id="IPR023214">
    <property type="entry name" value="HAD_sf"/>
</dbReference>
<dbReference type="SFLD" id="SFLDG01129">
    <property type="entry name" value="C1.5:_HAD__Beta-PGM__Phosphata"/>
    <property type="match status" value="1"/>
</dbReference>
<dbReference type="Gene3D" id="3.40.50.1000">
    <property type="entry name" value="HAD superfamily/HAD-like"/>
    <property type="match status" value="1"/>
</dbReference>
<dbReference type="EMBL" id="PUJW01000003">
    <property type="protein sequence ID" value="NHB91294.1"/>
    <property type="molecule type" value="Genomic_DNA"/>
</dbReference>
<dbReference type="GO" id="GO:0000287">
    <property type="term" value="F:magnesium ion binding"/>
    <property type="evidence" value="ECO:0007669"/>
    <property type="project" value="UniProtKB-ARBA"/>
</dbReference>
<dbReference type="Pfam" id="PF13419">
    <property type="entry name" value="HAD_2"/>
    <property type="match status" value="1"/>
</dbReference>
<evidence type="ECO:0000256" key="6">
    <source>
        <dbReference type="ARBA" id="ARBA00023277"/>
    </source>
</evidence>
<dbReference type="PANTHER" id="PTHR46193">
    <property type="entry name" value="6-PHOSPHOGLUCONATE PHOSPHATASE"/>
    <property type="match status" value="1"/>
</dbReference>
<keyword evidence="3" id="KW-0479">Metal-binding</keyword>
<keyword evidence="8" id="KW-1185">Reference proteome</keyword>
<dbReference type="InterPro" id="IPR051600">
    <property type="entry name" value="Beta-PGM-like"/>
</dbReference>
<evidence type="ECO:0000256" key="2">
    <source>
        <dbReference type="ARBA" id="ARBA00006171"/>
    </source>
</evidence>
<keyword evidence="5" id="KW-0460">Magnesium</keyword>
<name>A0A7X5TGL9_9GAMM</name>
<reference evidence="7 8" key="1">
    <citation type="submission" date="2018-02" db="EMBL/GenBank/DDBJ databases">
        <authorList>
            <person name="Machado R.A."/>
        </authorList>
    </citation>
    <scope>NUCLEOTIDE SEQUENCE [LARGE SCALE GENOMIC DNA]</scope>
    <source>
        <strain evidence="7 8">DSM 19724</strain>
    </source>
</reference>
<sequence>MSFHLPIKAAIFDLDGLLIDSEPYWTQGEKKVFSELGLDLSLAEKLPDTLGLRIDHIVELWYQASPWQGVPKSEVEQRIIDHVINLIKENRPLLPGTEHALSLCREQELKIGLASASPQYMLEQVLKMFNLRHYFNTVVSAAKLPHSKPNPEVYLRSAEQLGVAPVNCVALEASFNGMIATKAARMRSIVVPSAHHFNDPRWALADIKLHTLEQLNVTDIV</sequence>
<evidence type="ECO:0000256" key="3">
    <source>
        <dbReference type="ARBA" id="ARBA00022723"/>
    </source>
</evidence>